<organism evidence="1 2">
    <name type="scientific">Actinomadura livida</name>
    <dbReference type="NCBI Taxonomy" id="79909"/>
    <lineage>
        <taxon>Bacteria</taxon>
        <taxon>Bacillati</taxon>
        <taxon>Actinomycetota</taxon>
        <taxon>Actinomycetes</taxon>
        <taxon>Streptosporangiales</taxon>
        <taxon>Thermomonosporaceae</taxon>
        <taxon>Actinomadura</taxon>
    </lineage>
</organism>
<dbReference type="Proteomes" id="UP001501427">
    <property type="component" value="Unassembled WGS sequence"/>
</dbReference>
<comment type="caution">
    <text evidence="1">The sequence shown here is derived from an EMBL/GenBank/DDBJ whole genome shotgun (WGS) entry which is preliminary data.</text>
</comment>
<keyword evidence="2" id="KW-1185">Reference proteome</keyword>
<evidence type="ECO:0000313" key="2">
    <source>
        <dbReference type="Proteomes" id="UP001501427"/>
    </source>
</evidence>
<gene>
    <name evidence="1" type="ORF">GCM10009546_57300</name>
</gene>
<sequence>MDSDRFVDDSGGKPNSRKQRFTIWLHNWPSWAFWAAEGAKASNGKLSCAMLVGVGVATGVRADVPADIDPQPEDATRQAIPAEARKRRLVF</sequence>
<proteinExistence type="predicted"/>
<accession>A0ABP3QF51</accession>
<dbReference type="EMBL" id="BAAAHD010000065">
    <property type="protein sequence ID" value="GAA0587493.1"/>
    <property type="molecule type" value="Genomic_DNA"/>
</dbReference>
<name>A0ABP3QF51_9ACTN</name>
<reference evidence="2" key="1">
    <citation type="journal article" date="2019" name="Int. J. Syst. Evol. Microbiol.">
        <title>The Global Catalogue of Microorganisms (GCM) 10K type strain sequencing project: providing services to taxonomists for standard genome sequencing and annotation.</title>
        <authorList>
            <consortium name="The Broad Institute Genomics Platform"/>
            <consortium name="The Broad Institute Genome Sequencing Center for Infectious Disease"/>
            <person name="Wu L."/>
            <person name="Ma J."/>
        </authorList>
    </citation>
    <scope>NUCLEOTIDE SEQUENCE [LARGE SCALE GENOMIC DNA]</scope>
    <source>
        <strain evidence="2">JCM 10667</strain>
    </source>
</reference>
<protein>
    <submittedName>
        <fullName evidence="1">Uncharacterized protein</fullName>
    </submittedName>
</protein>
<evidence type="ECO:0000313" key="1">
    <source>
        <dbReference type="EMBL" id="GAA0587493.1"/>
    </source>
</evidence>